<dbReference type="InterPro" id="IPR013780">
    <property type="entry name" value="Glyco_hydro_b"/>
</dbReference>
<dbReference type="GO" id="GO:0008168">
    <property type="term" value="F:methyltransferase activity"/>
    <property type="evidence" value="ECO:0007669"/>
    <property type="project" value="UniProtKB-KW"/>
</dbReference>
<keyword evidence="2" id="KW-1185">Reference proteome</keyword>
<dbReference type="InterPro" id="IPR029063">
    <property type="entry name" value="SAM-dependent_MTases_sf"/>
</dbReference>
<dbReference type="Gene3D" id="3.40.50.150">
    <property type="entry name" value="Vaccinia Virus protein VP39"/>
    <property type="match status" value="1"/>
</dbReference>
<comment type="caution">
    <text evidence="1">The sequence shown here is derived from an EMBL/GenBank/DDBJ whole genome shotgun (WGS) entry which is preliminary data.</text>
</comment>
<dbReference type="PANTHER" id="PTHR43042:SF2">
    <property type="entry name" value="SAM-DEPENDENT METHYLTRANSFERASE"/>
    <property type="match status" value="1"/>
</dbReference>
<protein>
    <submittedName>
        <fullName evidence="1">Class I SAM-dependent methyltransferase</fullName>
        <ecNumber evidence="1">2.1.1.-</ecNumber>
    </submittedName>
</protein>
<accession>A0ABS8NI33</accession>
<proteinExistence type="predicted"/>
<evidence type="ECO:0000313" key="2">
    <source>
        <dbReference type="Proteomes" id="UP001430306"/>
    </source>
</evidence>
<name>A0ABS8NI33_9BACT</name>
<dbReference type="Proteomes" id="UP001430306">
    <property type="component" value="Unassembled WGS sequence"/>
</dbReference>
<gene>
    <name evidence="1" type="ORF">LOC71_12975</name>
</gene>
<dbReference type="Gene3D" id="2.60.40.1180">
    <property type="entry name" value="Golgi alpha-mannosidase II"/>
    <property type="match status" value="1"/>
</dbReference>
<organism evidence="1 2">
    <name type="scientific">Rhodopirellula halodulae</name>
    <dbReference type="NCBI Taxonomy" id="2894198"/>
    <lineage>
        <taxon>Bacteria</taxon>
        <taxon>Pseudomonadati</taxon>
        <taxon>Planctomycetota</taxon>
        <taxon>Planctomycetia</taxon>
        <taxon>Pirellulales</taxon>
        <taxon>Pirellulaceae</taxon>
        <taxon>Rhodopirellula</taxon>
    </lineage>
</organism>
<reference evidence="1" key="1">
    <citation type="submission" date="2021-11" db="EMBL/GenBank/DDBJ databases">
        <title>Genome sequence.</title>
        <authorList>
            <person name="Sun Q."/>
        </authorList>
    </citation>
    <scope>NUCLEOTIDE SEQUENCE</scope>
    <source>
        <strain evidence="1">JC740</strain>
    </source>
</reference>
<dbReference type="EMBL" id="JAJKFW010000023">
    <property type="protein sequence ID" value="MCC9643191.1"/>
    <property type="molecule type" value="Genomic_DNA"/>
</dbReference>
<dbReference type="GO" id="GO:0032259">
    <property type="term" value="P:methylation"/>
    <property type="evidence" value="ECO:0007669"/>
    <property type="project" value="UniProtKB-KW"/>
</dbReference>
<keyword evidence="1" id="KW-0489">Methyltransferase</keyword>
<sequence length="307" mass="34514">MSRFKPSQFAGQHLGEQALHSNSDGYQLLDFGDGRKLELVAGRMLDRPSPAAEGFVRQQPARWSKADSRFETKSKRWTHRTRWNASTMSCGGFQMPVGPTPYGHIGVFPEQAPNWHWLRTQKLPAISSDEEQPRALNLFAYTGASTMALVSAGFAVAHVDAAKPNVQSAREAAAANGWPEPPIRFLVDDAVKFAAREVRRENRYHTIVMDPPAYGHGPSGKAWRLSRDMWPLIDDCLKLLDPTAFRMLITGHSPDVNQHDVQKYLDQNLRRVVSPSGEVRFKVGRLRLPDANGRELDAGFFVRVWNE</sequence>
<dbReference type="PANTHER" id="PTHR43042">
    <property type="entry name" value="SAM-DEPENDENT METHYLTRANSFERASE"/>
    <property type="match status" value="1"/>
</dbReference>
<dbReference type="SUPFAM" id="SSF53335">
    <property type="entry name" value="S-adenosyl-L-methionine-dependent methyltransferases"/>
    <property type="match status" value="1"/>
</dbReference>
<keyword evidence="1" id="KW-0808">Transferase</keyword>
<evidence type="ECO:0000313" key="1">
    <source>
        <dbReference type="EMBL" id="MCC9643191.1"/>
    </source>
</evidence>
<dbReference type="RefSeq" id="WP_230274124.1">
    <property type="nucleotide sequence ID" value="NZ_JAJKFW010000023.1"/>
</dbReference>
<dbReference type="EC" id="2.1.1.-" evidence="1"/>